<dbReference type="PANTHER" id="PTHR10566:SF113">
    <property type="entry name" value="PROTEIN ACTIVITY OF BC1 COMPLEX KINASE 7, CHLOROPLASTIC"/>
    <property type="match status" value="1"/>
</dbReference>
<feature type="region of interest" description="Disordered" evidence="2">
    <location>
        <begin position="298"/>
        <end position="319"/>
    </location>
</feature>
<comment type="caution">
    <text evidence="4">The sequence shown here is derived from an EMBL/GenBank/DDBJ whole genome shotgun (WGS) entry which is preliminary data.</text>
</comment>
<keyword evidence="5" id="KW-1185">Reference proteome</keyword>
<gene>
    <name evidence="4" type="ORF">CYMTET_30988</name>
</gene>
<dbReference type="Proteomes" id="UP001190700">
    <property type="component" value="Unassembled WGS sequence"/>
</dbReference>
<dbReference type="AlphaFoldDB" id="A0AAE0FIE5"/>
<accession>A0AAE0FIE5</accession>
<feature type="domain" description="ABC1 atypical kinase-like" evidence="3">
    <location>
        <begin position="197"/>
        <end position="290"/>
    </location>
</feature>
<evidence type="ECO:0000259" key="3">
    <source>
        <dbReference type="Pfam" id="PF03109"/>
    </source>
</evidence>
<dbReference type="InterPro" id="IPR004147">
    <property type="entry name" value="ABC1_dom"/>
</dbReference>
<proteinExistence type="inferred from homology"/>
<evidence type="ECO:0000313" key="5">
    <source>
        <dbReference type="Proteomes" id="UP001190700"/>
    </source>
</evidence>
<reference evidence="4 5" key="1">
    <citation type="journal article" date="2015" name="Genome Biol. Evol.">
        <title>Comparative Genomics of a Bacterivorous Green Alga Reveals Evolutionary Causalities and Consequences of Phago-Mixotrophic Mode of Nutrition.</title>
        <authorList>
            <person name="Burns J.A."/>
            <person name="Paasch A."/>
            <person name="Narechania A."/>
            <person name="Kim E."/>
        </authorList>
    </citation>
    <scope>NUCLEOTIDE SEQUENCE [LARGE SCALE GENOMIC DNA]</scope>
    <source>
        <strain evidence="4 5">PLY_AMNH</strain>
    </source>
</reference>
<feature type="compositionally biased region" description="Basic residues" evidence="2">
    <location>
        <begin position="307"/>
        <end position="319"/>
    </location>
</feature>
<evidence type="ECO:0000256" key="1">
    <source>
        <dbReference type="ARBA" id="ARBA00009670"/>
    </source>
</evidence>
<dbReference type="InterPro" id="IPR011009">
    <property type="entry name" value="Kinase-like_dom_sf"/>
</dbReference>
<feature type="non-terminal residue" evidence="4">
    <location>
        <position position="319"/>
    </location>
</feature>
<sequence>MTRVPANDANPARYQYANQKPAQLFFACVTCVVRLQAGCNVAALASSWIDTVQVDALTAWRMETLAAKIDNMPAVVLLGAAAASGMAIGGVAGAINRTGPELPTTYNLPAIQEYWRSRPVAALKRSGLLLAKLSKWGFGVLADLNAGDATLKVNMPMRAEALRQIISDQGPAFVKVGQAVAIRPDLLPKPYLVELQKLLDQVQAFSSDEAKRLLSAELKQPLEAVFEDVRAFDRPVAAASIGQVYQATLKSTGERVAVKVQRPNILETVTLDIITIRGLAEAIRTLPGQSDAVMQVRISPPQGKAKPPCRKSRRCPPAA</sequence>
<name>A0AAE0FIE5_9CHLO</name>
<dbReference type="EMBL" id="LGRX02018276">
    <property type="protein sequence ID" value="KAK3260040.1"/>
    <property type="molecule type" value="Genomic_DNA"/>
</dbReference>
<dbReference type="SUPFAM" id="SSF56112">
    <property type="entry name" value="Protein kinase-like (PK-like)"/>
    <property type="match status" value="1"/>
</dbReference>
<dbReference type="PANTHER" id="PTHR10566">
    <property type="entry name" value="CHAPERONE-ACTIVITY OF BC1 COMPLEX CABC1 -RELATED"/>
    <property type="match status" value="1"/>
</dbReference>
<organism evidence="4 5">
    <name type="scientific">Cymbomonas tetramitiformis</name>
    <dbReference type="NCBI Taxonomy" id="36881"/>
    <lineage>
        <taxon>Eukaryota</taxon>
        <taxon>Viridiplantae</taxon>
        <taxon>Chlorophyta</taxon>
        <taxon>Pyramimonadophyceae</taxon>
        <taxon>Pyramimonadales</taxon>
        <taxon>Pyramimonadaceae</taxon>
        <taxon>Cymbomonas</taxon>
    </lineage>
</organism>
<dbReference type="Pfam" id="PF03109">
    <property type="entry name" value="ABC1"/>
    <property type="match status" value="1"/>
</dbReference>
<comment type="similarity">
    <text evidence="1">Belongs to the protein kinase superfamily. ADCK protein kinase family.</text>
</comment>
<evidence type="ECO:0000313" key="4">
    <source>
        <dbReference type="EMBL" id="KAK3260040.1"/>
    </source>
</evidence>
<protein>
    <recommendedName>
        <fullName evidence="3">ABC1 atypical kinase-like domain-containing protein</fullName>
    </recommendedName>
</protein>
<dbReference type="InterPro" id="IPR050154">
    <property type="entry name" value="UbiB_kinase"/>
</dbReference>
<evidence type="ECO:0000256" key="2">
    <source>
        <dbReference type="SAM" id="MobiDB-lite"/>
    </source>
</evidence>